<evidence type="ECO:0000256" key="1">
    <source>
        <dbReference type="SAM" id="MobiDB-lite"/>
    </source>
</evidence>
<evidence type="ECO:0000313" key="2">
    <source>
        <dbReference type="EMBL" id="CDI95450.1"/>
    </source>
</evidence>
<feature type="compositionally biased region" description="Polar residues" evidence="1">
    <location>
        <begin position="34"/>
        <end position="44"/>
    </location>
</feature>
<organism evidence="2 3">
    <name type="scientific">Caviid herpesvirus 2 str. CIDMTR</name>
    <dbReference type="NCBI Taxonomy" id="1415526"/>
    <lineage>
        <taxon>Viruses</taxon>
        <taxon>Duplodnaviria</taxon>
        <taxon>Heunggongvirae</taxon>
        <taxon>Peploviricota</taxon>
        <taxon>Herviviricetes</taxon>
        <taxon>Herpesvirales</taxon>
        <taxon>Orthoherpesviridae</taxon>
        <taxon>Betaherpesvirinae</taxon>
        <taxon>Quwivirus</taxon>
        <taxon>Quwivirus caviidbeta2</taxon>
    </lineage>
</organism>
<accession>U6H6G9</accession>
<feature type="compositionally biased region" description="Acidic residues" evidence="1">
    <location>
        <begin position="461"/>
        <end position="475"/>
    </location>
</feature>
<name>U6H6G9_9BETA</name>
<dbReference type="Proteomes" id="UP000163196">
    <property type="component" value="Genome"/>
</dbReference>
<feature type="compositionally biased region" description="Polar residues" evidence="1">
    <location>
        <begin position="411"/>
        <end position="422"/>
    </location>
</feature>
<feature type="region of interest" description="Disordered" evidence="1">
    <location>
        <begin position="411"/>
        <end position="475"/>
    </location>
</feature>
<protein>
    <submittedName>
        <fullName evidence="2">GP123</fullName>
    </submittedName>
</protein>
<dbReference type="EMBL" id="HG531783">
    <property type="protein sequence ID" value="CDI95450.1"/>
    <property type="molecule type" value="Genomic_DNA"/>
</dbReference>
<proteinExistence type="predicted"/>
<feature type="region of interest" description="Disordered" evidence="1">
    <location>
        <begin position="1"/>
        <end position="47"/>
    </location>
</feature>
<feature type="compositionally biased region" description="Low complexity" evidence="1">
    <location>
        <begin position="1"/>
        <end position="33"/>
    </location>
</feature>
<reference evidence="2 3" key="1">
    <citation type="submission" date="2013-09" db="EMBL/GenBank/DDBJ databases">
        <authorList>
            <person name="Sundararajan A."/>
        </authorList>
    </citation>
    <scope>NUCLEOTIDE SEQUENCE [LARGE SCALE GENOMIC DNA]</scope>
    <source>
        <strain evidence="2">CIDMTR</strain>
    </source>
</reference>
<evidence type="ECO:0000313" key="3">
    <source>
        <dbReference type="Proteomes" id="UP000163196"/>
    </source>
</evidence>
<reference evidence="2 3" key="2">
    <citation type="submission" date="2013-11" db="EMBL/GenBank/DDBJ databases">
        <title>Genome sequence of a novel, newly isolated strain of guinea pig cytomegalovirus: CIDMTR strain.</title>
        <authorList>
            <person name="Schleiss M.R."/>
            <person name="Hernandez-Alvarado N."/>
            <person name="Ramaraj T."/>
            <person name="Crow J.A."/>
        </authorList>
    </citation>
    <scope>NUCLEOTIDE SEQUENCE [LARGE SCALE GENOMIC DNA]</scope>
    <source>
        <strain evidence="2">CIDMTR</strain>
    </source>
</reference>
<sequence>METNRESTSPSRNSPVSESSTGAAATSDAASSSQNNDTRSNATPSLLRDEYESVSTFMKDVLERVNNTFDLDQFVTNPDIDLNFQPTPSENAEIESFTSGSVSRGDMSNDRLSAVAVRALVLVMKRNIQELQDSLRQHRELAWAECKRCIDLVWVKLQRQDRVTESIFNANKQTCSMVQGMKRMLKNYETMTPFAVVQSALREIASHATHFDTLILKALKNSLDSLRNEFVVDTREMMLRRWLHYTSFCDVPYHNHSLRTAACFVNNIKPDSWFNETQVKTALTLIELLVDDVARRDYYYSDVFSRLRTDIVETVSSSFDAMERDFTTKLFMTVTRHTQYLDALNAFIIEEVIRQFTWGQTDASLIVQSMLPVIEKALCDLTCVSPSSAFLQCLPSYLRNKYAGLLPPLNTPITGPLSQPEGTSGRLRPRPRKRKAESTMLTRAKVVELAGEPSTSNIADSGDETQLDEDIYTTE</sequence>